<dbReference type="AlphaFoldDB" id="A0A0C4DKH4"/>
<gene>
    <name evidence="1" type="ORF">MAPG_00247</name>
</gene>
<dbReference type="VEuPathDB" id="FungiDB:MAPG_00247"/>
<reference evidence="1" key="1">
    <citation type="submission" date="2010-05" db="EMBL/GenBank/DDBJ databases">
        <title>The Genome Sequence of Magnaporthe poae strain ATCC 64411.</title>
        <authorList>
            <consortium name="The Broad Institute Genome Sequencing Platform"/>
            <consortium name="Broad Institute Genome Sequencing Center for Infectious Disease"/>
            <person name="Ma L.-J."/>
            <person name="Dead R."/>
            <person name="Young S."/>
            <person name="Zeng Q."/>
            <person name="Koehrsen M."/>
            <person name="Alvarado L."/>
            <person name="Berlin A."/>
            <person name="Chapman S.B."/>
            <person name="Chen Z."/>
            <person name="Freedman E."/>
            <person name="Gellesch M."/>
            <person name="Goldberg J."/>
            <person name="Griggs A."/>
            <person name="Gujja S."/>
            <person name="Heilman E.R."/>
            <person name="Heiman D."/>
            <person name="Hepburn T."/>
            <person name="Howarth C."/>
            <person name="Jen D."/>
            <person name="Larson L."/>
            <person name="Mehta T."/>
            <person name="Neiman D."/>
            <person name="Pearson M."/>
            <person name="Roberts A."/>
            <person name="Saif S."/>
            <person name="Shea T."/>
            <person name="Shenoy N."/>
            <person name="Sisk P."/>
            <person name="Stolte C."/>
            <person name="Sykes S."/>
            <person name="Walk T."/>
            <person name="White J."/>
            <person name="Yandava C."/>
            <person name="Haas B."/>
            <person name="Nusbaum C."/>
            <person name="Birren B."/>
        </authorList>
    </citation>
    <scope>NUCLEOTIDE SEQUENCE</scope>
    <source>
        <strain evidence="1">ATCC 64411</strain>
    </source>
</reference>
<organism evidence="2 3">
    <name type="scientific">Magnaporthiopsis poae (strain ATCC 64411 / 73-15)</name>
    <name type="common">Kentucky bluegrass fungus</name>
    <name type="synonym">Magnaporthe poae</name>
    <dbReference type="NCBI Taxonomy" id="644358"/>
    <lineage>
        <taxon>Eukaryota</taxon>
        <taxon>Fungi</taxon>
        <taxon>Dikarya</taxon>
        <taxon>Ascomycota</taxon>
        <taxon>Pezizomycotina</taxon>
        <taxon>Sordariomycetes</taxon>
        <taxon>Sordariomycetidae</taxon>
        <taxon>Magnaporthales</taxon>
        <taxon>Magnaporthaceae</taxon>
        <taxon>Magnaporthiopsis</taxon>
    </lineage>
</organism>
<dbReference type="EnsemblFungi" id="MAPG_00247T0">
    <property type="protein sequence ID" value="MAPG_00247T0"/>
    <property type="gene ID" value="MAPG_00247"/>
</dbReference>
<dbReference type="Proteomes" id="UP000011715">
    <property type="component" value="Unassembled WGS sequence"/>
</dbReference>
<proteinExistence type="predicted"/>
<reference evidence="3" key="2">
    <citation type="submission" date="2010-05" db="EMBL/GenBank/DDBJ databases">
        <title>The genome sequence of Magnaporthe poae strain ATCC 64411.</title>
        <authorList>
            <person name="Ma L.-J."/>
            <person name="Dead R."/>
            <person name="Young S."/>
            <person name="Zeng Q."/>
            <person name="Koehrsen M."/>
            <person name="Alvarado L."/>
            <person name="Berlin A."/>
            <person name="Chapman S.B."/>
            <person name="Chen Z."/>
            <person name="Freedman E."/>
            <person name="Gellesch M."/>
            <person name="Goldberg J."/>
            <person name="Griggs A."/>
            <person name="Gujja S."/>
            <person name="Heilman E.R."/>
            <person name="Heiman D."/>
            <person name="Hepburn T."/>
            <person name="Howarth C."/>
            <person name="Jen D."/>
            <person name="Larson L."/>
            <person name="Mehta T."/>
            <person name="Neiman D."/>
            <person name="Pearson M."/>
            <person name="Roberts A."/>
            <person name="Saif S."/>
            <person name="Shea T."/>
            <person name="Shenoy N."/>
            <person name="Sisk P."/>
            <person name="Stolte C."/>
            <person name="Sykes S."/>
            <person name="Walk T."/>
            <person name="White J."/>
            <person name="Yandava C."/>
            <person name="Haas B."/>
            <person name="Nusbaum C."/>
            <person name="Birren B."/>
        </authorList>
    </citation>
    <scope>NUCLEOTIDE SEQUENCE [LARGE SCALE GENOMIC DNA]</scope>
    <source>
        <strain evidence="3">ATCC 64411 / 73-15</strain>
    </source>
</reference>
<protein>
    <submittedName>
        <fullName evidence="1 2">Uncharacterized protein</fullName>
    </submittedName>
</protein>
<dbReference type="EMBL" id="GL876966">
    <property type="protein sequence ID" value="KLU81152.1"/>
    <property type="molecule type" value="Genomic_DNA"/>
</dbReference>
<dbReference type="EMBL" id="ADBL01000057">
    <property type="status" value="NOT_ANNOTATED_CDS"/>
    <property type="molecule type" value="Genomic_DNA"/>
</dbReference>
<keyword evidence="3" id="KW-1185">Reference proteome</keyword>
<evidence type="ECO:0000313" key="1">
    <source>
        <dbReference type="EMBL" id="KLU81152.1"/>
    </source>
</evidence>
<name>A0A0C4DKH4_MAGP6</name>
<accession>A0A0C4DKH4</accession>
<reference evidence="2" key="5">
    <citation type="submission" date="2015-06" db="UniProtKB">
        <authorList>
            <consortium name="EnsemblFungi"/>
        </authorList>
    </citation>
    <scope>IDENTIFICATION</scope>
    <source>
        <strain evidence="2">ATCC 64411</strain>
    </source>
</reference>
<sequence>MGAQQCAIPAAAPLSLSVGVRLPSPVHPRSLPREEGVDNDVVIAPRLDAVDVDCLNENMRVEFAAVPPGAGCNNVSLLAERPVGGRPDRGNLL</sequence>
<reference evidence="1" key="3">
    <citation type="submission" date="2011-03" db="EMBL/GenBank/DDBJ databases">
        <title>Annotation of Magnaporthe poae ATCC 64411.</title>
        <authorList>
            <person name="Ma L.-J."/>
            <person name="Dead R."/>
            <person name="Young S.K."/>
            <person name="Zeng Q."/>
            <person name="Gargeya S."/>
            <person name="Fitzgerald M."/>
            <person name="Haas B."/>
            <person name="Abouelleil A."/>
            <person name="Alvarado L."/>
            <person name="Arachchi H.M."/>
            <person name="Berlin A."/>
            <person name="Brown A."/>
            <person name="Chapman S.B."/>
            <person name="Chen Z."/>
            <person name="Dunbar C."/>
            <person name="Freedman E."/>
            <person name="Gearin G."/>
            <person name="Gellesch M."/>
            <person name="Goldberg J."/>
            <person name="Griggs A."/>
            <person name="Gujja S."/>
            <person name="Heiman D."/>
            <person name="Howarth C."/>
            <person name="Larson L."/>
            <person name="Lui A."/>
            <person name="MacDonald P.J.P."/>
            <person name="Mehta T."/>
            <person name="Montmayeur A."/>
            <person name="Murphy C."/>
            <person name="Neiman D."/>
            <person name="Pearson M."/>
            <person name="Priest M."/>
            <person name="Roberts A."/>
            <person name="Saif S."/>
            <person name="Shea T."/>
            <person name="Shenoy N."/>
            <person name="Sisk P."/>
            <person name="Stolte C."/>
            <person name="Sykes S."/>
            <person name="Yandava C."/>
            <person name="Wortman J."/>
            <person name="Nusbaum C."/>
            <person name="Birren B."/>
        </authorList>
    </citation>
    <scope>NUCLEOTIDE SEQUENCE</scope>
    <source>
        <strain evidence="1">ATCC 64411</strain>
    </source>
</reference>
<reference evidence="2" key="4">
    <citation type="journal article" date="2015" name="G3 (Bethesda)">
        <title>Genome sequences of three phytopathogenic species of the Magnaporthaceae family of fungi.</title>
        <authorList>
            <person name="Okagaki L.H."/>
            <person name="Nunes C.C."/>
            <person name="Sailsbery J."/>
            <person name="Clay B."/>
            <person name="Brown D."/>
            <person name="John T."/>
            <person name="Oh Y."/>
            <person name="Young N."/>
            <person name="Fitzgerald M."/>
            <person name="Haas B.J."/>
            <person name="Zeng Q."/>
            <person name="Young S."/>
            <person name="Adiconis X."/>
            <person name="Fan L."/>
            <person name="Levin J.Z."/>
            <person name="Mitchell T.K."/>
            <person name="Okubara P.A."/>
            <person name="Farman M.L."/>
            <person name="Kohn L.M."/>
            <person name="Birren B."/>
            <person name="Ma L.-J."/>
            <person name="Dean R.A."/>
        </authorList>
    </citation>
    <scope>NUCLEOTIDE SEQUENCE</scope>
    <source>
        <strain evidence="2">ATCC 64411 / 73-15</strain>
    </source>
</reference>
<evidence type="ECO:0000313" key="2">
    <source>
        <dbReference type="EnsemblFungi" id="MAPG_00247T0"/>
    </source>
</evidence>
<evidence type="ECO:0000313" key="3">
    <source>
        <dbReference type="Proteomes" id="UP000011715"/>
    </source>
</evidence>